<gene>
    <name evidence="2" type="ORF">GCM10008967_17430</name>
</gene>
<evidence type="ECO:0000313" key="3">
    <source>
        <dbReference type="Proteomes" id="UP001500782"/>
    </source>
</evidence>
<evidence type="ECO:0000313" key="2">
    <source>
        <dbReference type="EMBL" id="GAA0327439.1"/>
    </source>
</evidence>
<name>A0ABP3FZ64_9BACI</name>
<dbReference type="RefSeq" id="WP_343798252.1">
    <property type="nucleotide sequence ID" value="NZ_BAAADJ010000018.1"/>
</dbReference>
<dbReference type="PANTHER" id="PTHR48094:SF19">
    <property type="entry name" value="DJ-1_PFPI DOMAIN-CONTAINING PROTEIN"/>
    <property type="match status" value="1"/>
</dbReference>
<accession>A0ABP3FZ64</accession>
<comment type="caution">
    <text evidence="2">The sequence shown here is derived from an EMBL/GenBank/DDBJ whole genome shotgun (WGS) entry which is preliminary data.</text>
</comment>
<proteinExistence type="predicted"/>
<dbReference type="InterPro" id="IPR050325">
    <property type="entry name" value="Prot/Nucl_acid_deglycase"/>
</dbReference>
<dbReference type="InterPro" id="IPR002818">
    <property type="entry name" value="DJ-1/PfpI"/>
</dbReference>
<dbReference type="Gene3D" id="3.40.50.880">
    <property type="match status" value="1"/>
</dbReference>
<dbReference type="PANTHER" id="PTHR48094">
    <property type="entry name" value="PROTEIN/NUCLEIC ACID DEGLYCASE DJ-1-RELATED"/>
    <property type="match status" value="1"/>
</dbReference>
<protein>
    <submittedName>
        <fullName evidence="2">Type 1 glutamine amidotransferase family protein</fullName>
    </submittedName>
</protein>
<dbReference type="EMBL" id="BAAADJ010000018">
    <property type="protein sequence ID" value="GAA0327439.1"/>
    <property type="molecule type" value="Genomic_DNA"/>
</dbReference>
<organism evidence="2 3">
    <name type="scientific">Bacillus carboniphilus</name>
    <dbReference type="NCBI Taxonomy" id="86663"/>
    <lineage>
        <taxon>Bacteria</taxon>
        <taxon>Bacillati</taxon>
        <taxon>Bacillota</taxon>
        <taxon>Bacilli</taxon>
        <taxon>Bacillales</taxon>
        <taxon>Bacillaceae</taxon>
        <taxon>Bacillus</taxon>
    </lineage>
</organism>
<feature type="domain" description="DJ-1/PfpI" evidence="1">
    <location>
        <begin position="2"/>
        <end position="163"/>
    </location>
</feature>
<dbReference type="Proteomes" id="UP001500782">
    <property type="component" value="Unassembled WGS sequence"/>
</dbReference>
<dbReference type="InterPro" id="IPR029062">
    <property type="entry name" value="Class_I_gatase-like"/>
</dbReference>
<evidence type="ECO:0000259" key="1">
    <source>
        <dbReference type="Pfam" id="PF01965"/>
    </source>
</evidence>
<dbReference type="Pfam" id="PF01965">
    <property type="entry name" value="DJ-1_PfpI"/>
    <property type="match status" value="1"/>
</dbReference>
<sequence>MRKILFFAYPQYADFEIGHPLFFLRKAGKAEITTVTVDGKPVKSIGGLVVTPQAAIDEVKVSDYDLVLISGGDGVHEVMDKESVQIMLREANEKGVPIAAICASAVLLGKAGLLDGKKFTCTPGTYNQFGDIFEGAEYSGSDIEVGDNWITAKGTAFPQFTVAVGHMLNIWRDEDHAEFALKFSRGEIG</sequence>
<dbReference type="SUPFAM" id="SSF52317">
    <property type="entry name" value="Class I glutamine amidotransferase-like"/>
    <property type="match status" value="1"/>
</dbReference>
<keyword evidence="3" id="KW-1185">Reference proteome</keyword>
<keyword evidence="2" id="KW-0315">Glutamine amidotransferase</keyword>
<reference evidence="3" key="1">
    <citation type="journal article" date="2019" name="Int. J. Syst. Evol. Microbiol.">
        <title>The Global Catalogue of Microorganisms (GCM) 10K type strain sequencing project: providing services to taxonomists for standard genome sequencing and annotation.</title>
        <authorList>
            <consortium name="The Broad Institute Genomics Platform"/>
            <consortium name="The Broad Institute Genome Sequencing Center for Infectious Disease"/>
            <person name="Wu L."/>
            <person name="Ma J."/>
        </authorList>
    </citation>
    <scope>NUCLEOTIDE SEQUENCE [LARGE SCALE GENOMIC DNA]</scope>
    <source>
        <strain evidence="3">JCM 9731</strain>
    </source>
</reference>